<reference evidence="1 2" key="1">
    <citation type="journal article" date="2019" name="Nat. Med.">
        <title>A library of human gut bacterial isolates paired with longitudinal multiomics data enables mechanistic microbiome research.</title>
        <authorList>
            <person name="Poyet M."/>
            <person name="Groussin M."/>
            <person name="Gibbons S.M."/>
            <person name="Avila-Pacheco J."/>
            <person name="Jiang X."/>
            <person name="Kearney S.M."/>
            <person name="Perrotta A.R."/>
            <person name="Berdy B."/>
            <person name="Zhao S."/>
            <person name="Lieberman T.D."/>
            <person name="Swanson P.K."/>
            <person name="Smith M."/>
            <person name="Roesemann S."/>
            <person name="Alexander J.E."/>
            <person name="Rich S.A."/>
            <person name="Livny J."/>
            <person name="Vlamakis H."/>
            <person name="Clish C."/>
            <person name="Bullock K."/>
            <person name="Deik A."/>
            <person name="Scott J."/>
            <person name="Pierce K.A."/>
            <person name="Xavier R.J."/>
            <person name="Alm E.J."/>
        </authorList>
    </citation>
    <scope>NUCLEOTIDE SEQUENCE [LARGE SCALE GENOMIC DNA]</scope>
    <source>
        <strain evidence="1 2">BIOML-A17</strain>
    </source>
</reference>
<evidence type="ECO:0000313" key="2">
    <source>
        <dbReference type="Proteomes" id="UP000440773"/>
    </source>
</evidence>
<gene>
    <name evidence="1" type="ORF">F9962_06900</name>
</gene>
<dbReference type="AlphaFoldDB" id="A0A6A2JJI5"/>
<proteinExistence type="predicted"/>
<protein>
    <submittedName>
        <fullName evidence="1">SEL1-like repeat protein</fullName>
    </submittedName>
</protein>
<accession>A0A6A2JJI5</accession>
<dbReference type="Gene3D" id="1.25.40.10">
    <property type="entry name" value="Tetratricopeptide repeat domain"/>
    <property type="match status" value="1"/>
</dbReference>
<dbReference type="SMART" id="SM00671">
    <property type="entry name" value="SEL1"/>
    <property type="match status" value="1"/>
</dbReference>
<evidence type="ECO:0000313" key="1">
    <source>
        <dbReference type="EMBL" id="KAB5282200.1"/>
    </source>
</evidence>
<sequence length="299" mass="35185">MKYFRFVCNIKTKSSEIANATCDSTNEIERYCTYLSRMYEYYFPIIQTDHVVSITVCLIEDIQEMEYPQSCANMKVMANVIDIDKFNQLTPNDKSLYIIGLCQQSIMSLVSKMCWNTEPFERTYNKVISKNCLFREYWRKAKSSPNRQLKAQIYFEDDHEKDGIYVDFTDKSGKLIKRVQFAPKGYHIYSKSISELQWENNSHVIIKRAFAHIFTKTCDYWIIGIDGSINYHSPRTENKEVNPHGLFDLGILYWEGKIVMQNQDKGLELIKKAAELNYKHAQKWIERNISITANKQQTD</sequence>
<comment type="caution">
    <text evidence="1">The sequence shown here is derived from an EMBL/GenBank/DDBJ whole genome shotgun (WGS) entry which is preliminary data.</text>
</comment>
<dbReference type="EMBL" id="WCLP01000014">
    <property type="protein sequence ID" value="KAB5282200.1"/>
    <property type="molecule type" value="Genomic_DNA"/>
</dbReference>
<name>A0A6A2JJI5_BACSE</name>
<dbReference type="SUPFAM" id="SSF81901">
    <property type="entry name" value="HCP-like"/>
    <property type="match status" value="1"/>
</dbReference>
<dbReference type="InterPro" id="IPR006597">
    <property type="entry name" value="Sel1-like"/>
</dbReference>
<organism evidence="1 2">
    <name type="scientific">Bacteroides stercoris</name>
    <dbReference type="NCBI Taxonomy" id="46506"/>
    <lineage>
        <taxon>Bacteria</taxon>
        <taxon>Pseudomonadati</taxon>
        <taxon>Bacteroidota</taxon>
        <taxon>Bacteroidia</taxon>
        <taxon>Bacteroidales</taxon>
        <taxon>Bacteroidaceae</taxon>
        <taxon>Bacteroides</taxon>
    </lineage>
</organism>
<dbReference type="Proteomes" id="UP000440773">
    <property type="component" value="Unassembled WGS sequence"/>
</dbReference>
<dbReference type="InterPro" id="IPR011990">
    <property type="entry name" value="TPR-like_helical_dom_sf"/>
</dbReference>